<evidence type="ECO:0000256" key="5">
    <source>
        <dbReference type="ARBA" id="ARBA00023180"/>
    </source>
</evidence>
<keyword evidence="4 6" id="KW-1015">Disulfide bond</keyword>
<feature type="non-terminal residue" evidence="8">
    <location>
        <position position="1"/>
    </location>
</feature>
<keyword evidence="1 6" id="KW-0245">EGF-like domain</keyword>
<evidence type="ECO:0000313" key="9">
    <source>
        <dbReference type="Proteomes" id="UP001634394"/>
    </source>
</evidence>
<dbReference type="Pfam" id="PF00008">
    <property type="entry name" value="EGF"/>
    <property type="match status" value="1"/>
</dbReference>
<dbReference type="Gene3D" id="2.10.25.10">
    <property type="entry name" value="Laminin"/>
    <property type="match status" value="1"/>
</dbReference>
<organism evidence="8 9">
    <name type="scientific">Sinanodonta woodiana</name>
    <name type="common">Chinese pond mussel</name>
    <name type="synonym">Anodonta woodiana</name>
    <dbReference type="NCBI Taxonomy" id="1069815"/>
    <lineage>
        <taxon>Eukaryota</taxon>
        <taxon>Metazoa</taxon>
        <taxon>Spiralia</taxon>
        <taxon>Lophotrochozoa</taxon>
        <taxon>Mollusca</taxon>
        <taxon>Bivalvia</taxon>
        <taxon>Autobranchia</taxon>
        <taxon>Heteroconchia</taxon>
        <taxon>Palaeoheterodonta</taxon>
        <taxon>Unionida</taxon>
        <taxon>Unionoidea</taxon>
        <taxon>Unionidae</taxon>
        <taxon>Unioninae</taxon>
        <taxon>Sinanodonta</taxon>
    </lineage>
</organism>
<reference evidence="8 9" key="1">
    <citation type="submission" date="2024-11" db="EMBL/GenBank/DDBJ databases">
        <title>Chromosome-level genome assembly of the freshwater bivalve Anodonta woodiana.</title>
        <authorList>
            <person name="Chen X."/>
        </authorList>
    </citation>
    <scope>NUCLEOTIDE SEQUENCE [LARGE SCALE GENOMIC DNA]</scope>
    <source>
        <strain evidence="8">MN2024</strain>
        <tissue evidence="8">Gills</tissue>
    </source>
</reference>
<protein>
    <recommendedName>
        <fullName evidence="7">EGF-like domain-containing protein</fullName>
    </recommendedName>
</protein>
<sequence>AIMKEGTTDQSGCVLMKSDNDFRVENCSEKYTCVCDGDTFHLTTKTVTVTNWTQCVKSCTNNVFTFFEGKDHCREIPCNMERWINAYVYNDCSPNPCQHNGTCTNTDVGFNCSCPPGFKGKTCQQ</sequence>
<evidence type="ECO:0000256" key="3">
    <source>
        <dbReference type="ARBA" id="ARBA00022737"/>
    </source>
</evidence>
<evidence type="ECO:0000256" key="6">
    <source>
        <dbReference type="PROSITE-ProRule" id="PRU00076"/>
    </source>
</evidence>
<keyword evidence="3" id="KW-0677">Repeat</keyword>
<evidence type="ECO:0000256" key="1">
    <source>
        <dbReference type="ARBA" id="ARBA00022536"/>
    </source>
</evidence>
<feature type="non-terminal residue" evidence="8">
    <location>
        <position position="125"/>
    </location>
</feature>
<name>A0ABD3V244_SINWO</name>
<proteinExistence type="predicted"/>
<dbReference type="InterPro" id="IPR001881">
    <property type="entry name" value="EGF-like_Ca-bd_dom"/>
</dbReference>
<dbReference type="Proteomes" id="UP001634394">
    <property type="component" value="Unassembled WGS sequence"/>
</dbReference>
<comment type="caution">
    <text evidence="6">Lacks conserved residue(s) required for the propagation of feature annotation.</text>
</comment>
<evidence type="ECO:0000256" key="4">
    <source>
        <dbReference type="ARBA" id="ARBA00023157"/>
    </source>
</evidence>
<dbReference type="FunFam" id="2.10.25.10:FF:000321">
    <property type="entry name" value="Protein delta homolog 1"/>
    <property type="match status" value="1"/>
</dbReference>
<feature type="domain" description="EGF-like" evidence="7">
    <location>
        <begin position="88"/>
        <end position="124"/>
    </location>
</feature>
<dbReference type="PROSITE" id="PS01186">
    <property type="entry name" value="EGF_2"/>
    <property type="match status" value="1"/>
</dbReference>
<dbReference type="AlphaFoldDB" id="A0ABD3V244"/>
<evidence type="ECO:0000313" key="8">
    <source>
        <dbReference type="EMBL" id="KAL3855281.1"/>
    </source>
</evidence>
<dbReference type="SMART" id="SM00181">
    <property type="entry name" value="EGF"/>
    <property type="match status" value="1"/>
</dbReference>
<dbReference type="PROSITE" id="PS50026">
    <property type="entry name" value="EGF_3"/>
    <property type="match status" value="1"/>
</dbReference>
<dbReference type="CDD" id="cd00054">
    <property type="entry name" value="EGF_CA"/>
    <property type="match status" value="1"/>
</dbReference>
<dbReference type="PROSITE" id="PS00010">
    <property type="entry name" value="ASX_HYDROXYL"/>
    <property type="match status" value="1"/>
</dbReference>
<feature type="disulfide bond" evidence="6">
    <location>
        <begin position="114"/>
        <end position="123"/>
    </location>
</feature>
<accession>A0ABD3V244</accession>
<evidence type="ECO:0000256" key="2">
    <source>
        <dbReference type="ARBA" id="ARBA00022729"/>
    </source>
</evidence>
<dbReference type="PROSITE" id="PS00022">
    <property type="entry name" value="EGF_1"/>
    <property type="match status" value="1"/>
</dbReference>
<comment type="caution">
    <text evidence="8">The sequence shown here is derived from an EMBL/GenBank/DDBJ whole genome shotgun (WGS) entry which is preliminary data.</text>
</comment>
<dbReference type="InterPro" id="IPR000152">
    <property type="entry name" value="EGF-type_Asp/Asn_hydroxyl_site"/>
</dbReference>
<gene>
    <name evidence="8" type="ORF">ACJMK2_014497</name>
</gene>
<keyword evidence="5" id="KW-0325">Glycoprotein</keyword>
<keyword evidence="9" id="KW-1185">Reference proteome</keyword>
<dbReference type="EMBL" id="JBJQND010000014">
    <property type="protein sequence ID" value="KAL3855281.1"/>
    <property type="molecule type" value="Genomic_DNA"/>
</dbReference>
<keyword evidence="2" id="KW-0732">Signal</keyword>
<dbReference type="InterPro" id="IPR000742">
    <property type="entry name" value="EGF"/>
</dbReference>
<dbReference type="SMART" id="SM00179">
    <property type="entry name" value="EGF_CA"/>
    <property type="match status" value="1"/>
</dbReference>
<evidence type="ECO:0000259" key="7">
    <source>
        <dbReference type="PROSITE" id="PS50026"/>
    </source>
</evidence>
<dbReference type="SUPFAM" id="SSF57196">
    <property type="entry name" value="EGF/Laminin"/>
    <property type="match status" value="1"/>
</dbReference>